<dbReference type="GO" id="GO:0052572">
    <property type="term" value="P:response to host immune response"/>
    <property type="evidence" value="ECO:0007669"/>
    <property type="project" value="TreeGrafter"/>
</dbReference>
<evidence type="ECO:0000259" key="3">
    <source>
        <dbReference type="Pfam" id="PF12484"/>
    </source>
</evidence>
<dbReference type="Gene3D" id="1.20.1260.20">
    <property type="entry name" value="PPE superfamily"/>
    <property type="match status" value="1"/>
</dbReference>
<dbReference type="OrthoDB" id="4764793at2"/>
<evidence type="ECO:0000313" key="5">
    <source>
        <dbReference type="Proteomes" id="UP000324701"/>
    </source>
</evidence>
<keyword evidence="5" id="KW-1185">Reference proteome</keyword>
<dbReference type="RefSeq" id="WP_149654615.1">
    <property type="nucleotide sequence ID" value="NZ_VTZN01000085.1"/>
</dbReference>
<dbReference type="InterPro" id="IPR022171">
    <property type="entry name" value="PPE_C"/>
</dbReference>
<dbReference type="Pfam" id="PF12484">
    <property type="entry name" value="PPE-SVP"/>
    <property type="match status" value="1"/>
</dbReference>
<dbReference type="PANTHER" id="PTHR46766">
    <property type="entry name" value="GLUTAMINE-RICH PROTEIN 2"/>
    <property type="match status" value="1"/>
</dbReference>
<protein>
    <submittedName>
        <fullName evidence="4">PPE family protein</fullName>
    </submittedName>
</protein>
<comment type="caution">
    <text evidence="4">The sequence shown here is derived from an EMBL/GenBank/DDBJ whole genome shotgun (WGS) entry which is preliminary data.</text>
</comment>
<evidence type="ECO:0000259" key="2">
    <source>
        <dbReference type="Pfam" id="PF00823"/>
    </source>
</evidence>
<dbReference type="FunFam" id="1.20.1260.20:FF:000001">
    <property type="entry name" value="PPE family protein PPE41"/>
    <property type="match status" value="1"/>
</dbReference>
<feature type="domain" description="PPE family C-terminal" evidence="3">
    <location>
        <begin position="318"/>
        <end position="400"/>
    </location>
</feature>
<dbReference type="Proteomes" id="UP000324701">
    <property type="component" value="Unassembled WGS sequence"/>
</dbReference>
<gene>
    <name evidence="4" type="ORF">F0Q45_14585</name>
</gene>
<dbReference type="PANTHER" id="PTHR46766:SF1">
    <property type="entry name" value="GLUTAMINE-RICH PROTEIN 2"/>
    <property type="match status" value="1"/>
</dbReference>
<evidence type="ECO:0000313" key="4">
    <source>
        <dbReference type="EMBL" id="KAA1249553.1"/>
    </source>
</evidence>
<name>A0A5B1BQC6_MYCSI</name>
<evidence type="ECO:0000256" key="1">
    <source>
        <dbReference type="ARBA" id="ARBA00010652"/>
    </source>
</evidence>
<dbReference type="InterPro" id="IPR000030">
    <property type="entry name" value="PPE_dom"/>
</dbReference>
<dbReference type="EMBL" id="VTZN01000085">
    <property type="protein sequence ID" value="KAA1249553.1"/>
    <property type="molecule type" value="Genomic_DNA"/>
</dbReference>
<proteinExistence type="inferred from homology"/>
<feature type="domain" description="PPE" evidence="2">
    <location>
        <begin position="23"/>
        <end position="184"/>
    </location>
</feature>
<comment type="similarity">
    <text evidence="1">Belongs to the mycobacterial PPE family.</text>
</comment>
<dbReference type="InterPro" id="IPR038332">
    <property type="entry name" value="PPE_sf"/>
</dbReference>
<dbReference type="AlphaFoldDB" id="A0A5B1BQC6"/>
<accession>A0A5B1BQC6</accession>
<sequence>MVGEGNLLCPLVAGNITPYPLPDFAALPPEVNSGRMYSGPGAGSLLAAMAAWDCLAADLQSASAAYSAAIWELASLHWRGPAADSMVGAILPYVTWLTATATLAEQAAVQSRTAAAAYELAFSLTVPPPVIAANRVLLMTLVATNWFGQNAPAIATTEFHYAEMWVQDATAMQEYAGSSTAALTPIPFIPPPRTTNAAAVADQALQAGQAAPKVATASTYLACVHAVAALVEHHLVAAIAAIPWNTLLQYWTDILSAVAVTEAFVYDAGGYTLNVLQVGGAMIWSSAAAPATAGAAVVGPAGAAAWSSWPQLGAAPPAASVGLADKIGPMSVPPSWVTSTPTRCAPCAQTVSTSIPGLRTAVRAGEVSGLLQGVPPRRAGQVGGNYGRRYGERIRVMCRPPNAG</sequence>
<dbReference type="SUPFAM" id="SSF140459">
    <property type="entry name" value="PE/PPE dimer-like"/>
    <property type="match status" value="1"/>
</dbReference>
<reference evidence="4 5" key="1">
    <citation type="submission" date="2019-09" db="EMBL/GenBank/DDBJ databases">
        <title>Report of infection by Mycobacterium simiae a patient suffering from pulmonary tuberculosis.</title>
        <authorList>
            <person name="Mohanty P.S."/>
            <person name="Bansal A.K."/>
            <person name="Singh H."/>
            <person name="Sharma S."/>
            <person name="Patil S.A."/>
            <person name="Upadhaya P."/>
            <person name="Singh P.K."/>
            <person name="Kumar D."/>
            <person name="Kumar S."/>
            <person name="Singh R.K."/>
            <person name="Chaudhary B."/>
        </authorList>
    </citation>
    <scope>NUCLEOTIDE SEQUENCE [LARGE SCALE GENOMIC DNA]</scope>
    <source>
        <strain evidence="4 5">JAL-560-SIM</strain>
    </source>
</reference>
<organism evidence="4 5">
    <name type="scientific">Mycobacterium simiae</name>
    <name type="common">Mycobacterium habana</name>
    <dbReference type="NCBI Taxonomy" id="1784"/>
    <lineage>
        <taxon>Bacteria</taxon>
        <taxon>Bacillati</taxon>
        <taxon>Actinomycetota</taxon>
        <taxon>Actinomycetes</taxon>
        <taxon>Mycobacteriales</taxon>
        <taxon>Mycobacteriaceae</taxon>
        <taxon>Mycobacterium</taxon>
        <taxon>Mycobacterium simiae complex</taxon>
    </lineage>
</organism>
<dbReference type="Pfam" id="PF00823">
    <property type="entry name" value="PPE"/>
    <property type="match status" value="1"/>
</dbReference>